<dbReference type="AlphaFoldDB" id="A0A1M5FN57"/>
<organism evidence="2 3">
    <name type="scientific">Microbulbifer donghaiensis</name>
    <dbReference type="NCBI Taxonomy" id="494016"/>
    <lineage>
        <taxon>Bacteria</taxon>
        <taxon>Pseudomonadati</taxon>
        <taxon>Pseudomonadota</taxon>
        <taxon>Gammaproteobacteria</taxon>
        <taxon>Cellvibrionales</taxon>
        <taxon>Microbulbiferaceae</taxon>
        <taxon>Microbulbifer</taxon>
    </lineage>
</organism>
<feature type="transmembrane region" description="Helical" evidence="1">
    <location>
        <begin position="48"/>
        <end position="70"/>
    </location>
</feature>
<evidence type="ECO:0000256" key="1">
    <source>
        <dbReference type="SAM" id="Phobius"/>
    </source>
</evidence>
<name>A0A1M5FN57_9GAMM</name>
<keyword evidence="1" id="KW-1133">Transmembrane helix</keyword>
<keyword evidence="3" id="KW-1185">Reference proteome</keyword>
<proteinExistence type="predicted"/>
<dbReference type="Proteomes" id="UP000184170">
    <property type="component" value="Unassembled WGS sequence"/>
</dbReference>
<reference evidence="3" key="1">
    <citation type="submission" date="2016-11" db="EMBL/GenBank/DDBJ databases">
        <authorList>
            <person name="Varghese N."/>
            <person name="Submissions S."/>
        </authorList>
    </citation>
    <scope>NUCLEOTIDE SEQUENCE [LARGE SCALE GENOMIC DNA]</scope>
    <source>
        <strain evidence="3">CGMCC 1.7063</strain>
    </source>
</reference>
<protein>
    <recommendedName>
        <fullName evidence="4">General glycosylation pathway protein</fullName>
    </recommendedName>
</protein>
<feature type="transmembrane region" description="Helical" evidence="1">
    <location>
        <begin position="120"/>
        <end position="140"/>
    </location>
</feature>
<evidence type="ECO:0000313" key="2">
    <source>
        <dbReference type="EMBL" id="SHF92916.1"/>
    </source>
</evidence>
<gene>
    <name evidence="2" type="ORF">SAMN04487965_2980</name>
</gene>
<feature type="transmembrane region" description="Helical" evidence="1">
    <location>
        <begin position="90"/>
        <end position="108"/>
    </location>
</feature>
<sequence>MKKLTEWIGRIVYGLIGLSLCLISVAMMGVAMWGIWISVHEKSLLVSALLNAIGLIVIGMAVFDVAKFLLEEEVLSSSRGKSLLEQRATLLKFLVIIIIAVSLEALVFVFDAAKQDIKNLIYPTFLLISAGLVVIGLGMYQKLTFNEGENNESN</sequence>
<evidence type="ECO:0008006" key="4">
    <source>
        <dbReference type="Google" id="ProtNLM"/>
    </source>
</evidence>
<evidence type="ECO:0000313" key="3">
    <source>
        <dbReference type="Proteomes" id="UP000184170"/>
    </source>
</evidence>
<keyword evidence="1" id="KW-0812">Transmembrane</keyword>
<dbReference type="RefSeq" id="WP_200797290.1">
    <property type="nucleotide sequence ID" value="NZ_FQVA01000004.1"/>
</dbReference>
<dbReference type="EMBL" id="FQVA01000004">
    <property type="protein sequence ID" value="SHF92916.1"/>
    <property type="molecule type" value="Genomic_DNA"/>
</dbReference>
<accession>A0A1M5FN57</accession>
<feature type="transmembrane region" description="Helical" evidence="1">
    <location>
        <begin position="12"/>
        <end position="36"/>
    </location>
</feature>
<keyword evidence="1" id="KW-0472">Membrane</keyword>